<sequence length="177" mass="20303">MYYKKEYAIYKAKIKEAKDESIKKYLESIIQKNNIGLIKNVINNKSLELSIDRISKENGELTQTPRERTGYVIKSQFQKIINVKCDLNNLHDIDVEDLTFAEVRSCLGSVKRKRAPGPDWWSLEFWLKAFYLNYSLREGFSPANSGCGTDTNGWKRSVRGDVLQTNLSSSGLGQNLR</sequence>
<dbReference type="AlphaFoldDB" id="A0A4Y2H4K6"/>
<evidence type="ECO:0000313" key="1">
    <source>
        <dbReference type="EMBL" id="GBM59876.1"/>
    </source>
</evidence>
<dbReference type="Proteomes" id="UP000499080">
    <property type="component" value="Unassembled WGS sequence"/>
</dbReference>
<evidence type="ECO:0000313" key="2">
    <source>
        <dbReference type="Proteomes" id="UP000499080"/>
    </source>
</evidence>
<gene>
    <name evidence="1" type="ORF">AVEN_62359_1</name>
</gene>
<proteinExistence type="predicted"/>
<accession>A0A4Y2H4K6</accession>
<comment type="caution">
    <text evidence="1">The sequence shown here is derived from an EMBL/GenBank/DDBJ whole genome shotgun (WGS) entry which is preliminary data.</text>
</comment>
<keyword evidence="2" id="KW-1185">Reference proteome</keyword>
<reference evidence="1 2" key="1">
    <citation type="journal article" date="2019" name="Sci. Rep.">
        <title>Orb-weaving spider Araneus ventricosus genome elucidates the spidroin gene catalogue.</title>
        <authorList>
            <person name="Kono N."/>
            <person name="Nakamura H."/>
            <person name="Ohtoshi R."/>
            <person name="Moran D.A.P."/>
            <person name="Shinohara A."/>
            <person name="Yoshida Y."/>
            <person name="Fujiwara M."/>
            <person name="Mori M."/>
            <person name="Tomita M."/>
            <person name="Arakawa K."/>
        </authorList>
    </citation>
    <scope>NUCLEOTIDE SEQUENCE [LARGE SCALE GENOMIC DNA]</scope>
</reference>
<name>A0A4Y2H4K6_ARAVE</name>
<dbReference type="OrthoDB" id="8063979at2759"/>
<protein>
    <submittedName>
        <fullName evidence="1">Uncharacterized protein</fullName>
    </submittedName>
</protein>
<organism evidence="1 2">
    <name type="scientific">Araneus ventricosus</name>
    <name type="common">Orbweaver spider</name>
    <name type="synonym">Epeira ventricosa</name>
    <dbReference type="NCBI Taxonomy" id="182803"/>
    <lineage>
        <taxon>Eukaryota</taxon>
        <taxon>Metazoa</taxon>
        <taxon>Ecdysozoa</taxon>
        <taxon>Arthropoda</taxon>
        <taxon>Chelicerata</taxon>
        <taxon>Arachnida</taxon>
        <taxon>Araneae</taxon>
        <taxon>Araneomorphae</taxon>
        <taxon>Entelegynae</taxon>
        <taxon>Araneoidea</taxon>
        <taxon>Araneidae</taxon>
        <taxon>Araneus</taxon>
    </lineage>
</organism>
<dbReference type="EMBL" id="BGPR01001704">
    <property type="protein sequence ID" value="GBM59876.1"/>
    <property type="molecule type" value="Genomic_DNA"/>
</dbReference>